<evidence type="ECO:0000259" key="7">
    <source>
        <dbReference type="Pfam" id="PF00482"/>
    </source>
</evidence>
<feature type="transmembrane region" description="Helical" evidence="6">
    <location>
        <begin position="247"/>
        <end position="268"/>
    </location>
</feature>
<keyword evidence="2" id="KW-1003">Cell membrane</keyword>
<dbReference type="Proteomes" id="UP000282957">
    <property type="component" value="Unassembled WGS sequence"/>
</dbReference>
<keyword evidence="9" id="KW-1185">Reference proteome</keyword>
<feature type="domain" description="Type II secretion system protein GspF" evidence="7">
    <location>
        <begin position="146"/>
        <end position="261"/>
    </location>
</feature>
<comment type="subcellular location">
    <subcellularLocation>
        <location evidence="1">Cell membrane</location>
        <topology evidence="1">Multi-pass membrane protein</topology>
    </subcellularLocation>
</comment>
<organism evidence="8 9">
    <name type="scientific">Rhodovarius crocodyli</name>
    <dbReference type="NCBI Taxonomy" id="1979269"/>
    <lineage>
        <taxon>Bacteria</taxon>
        <taxon>Pseudomonadati</taxon>
        <taxon>Pseudomonadota</taxon>
        <taxon>Alphaproteobacteria</taxon>
        <taxon>Acetobacterales</taxon>
        <taxon>Roseomonadaceae</taxon>
        <taxon>Rhodovarius</taxon>
    </lineage>
</organism>
<sequence>MNRAQVLLLIMIGVLGVVLALVAGWRESRARRVTQARLKVLRDARLEAQKTLVDTGEGVGEGRIALFALRSGLSPRLLVPGVPLFLLAVGVVAGSMLAWEFALVVLGLAALVVVVALRFAYDRRQRALQAGLPSFLEAVRQHILVGASVPQAMQRAITATNPVLQAVFLPAGLRVQAGAGLSETLAWVANRHGNQELAALAAAVATSVRFGGRLATALGNLAEGMRSREKVAREMQAATAEVRMSSVVLALLPLAVGGWMLMTTPGYLEYYSDPAQGRGVVFWLGGLYLMGVFLLRQIARPRY</sequence>
<dbReference type="PANTHER" id="PTHR35007:SF1">
    <property type="entry name" value="PILUS ASSEMBLY PROTEIN"/>
    <property type="match status" value="1"/>
</dbReference>
<reference evidence="8 9" key="1">
    <citation type="submission" date="2019-01" db="EMBL/GenBank/DDBJ databases">
        <authorList>
            <person name="Chen W.-M."/>
        </authorList>
    </citation>
    <scope>NUCLEOTIDE SEQUENCE [LARGE SCALE GENOMIC DNA]</scope>
    <source>
        <strain evidence="8 9">CCP-6</strain>
    </source>
</reference>
<evidence type="ECO:0000313" key="9">
    <source>
        <dbReference type="Proteomes" id="UP000282957"/>
    </source>
</evidence>
<comment type="caution">
    <text evidence="8">The sequence shown here is derived from an EMBL/GenBank/DDBJ whole genome shotgun (WGS) entry which is preliminary data.</text>
</comment>
<evidence type="ECO:0000256" key="1">
    <source>
        <dbReference type="ARBA" id="ARBA00004651"/>
    </source>
</evidence>
<dbReference type="EMBL" id="SACL01000010">
    <property type="protein sequence ID" value="RVT91549.1"/>
    <property type="molecule type" value="Genomic_DNA"/>
</dbReference>
<dbReference type="PANTHER" id="PTHR35007">
    <property type="entry name" value="INTEGRAL MEMBRANE PROTEIN-RELATED"/>
    <property type="match status" value="1"/>
</dbReference>
<evidence type="ECO:0000256" key="3">
    <source>
        <dbReference type="ARBA" id="ARBA00022692"/>
    </source>
</evidence>
<keyword evidence="4 6" id="KW-1133">Transmembrane helix</keyword>
<evidence type="ECO:0000256" key="5">
    <source>
        <dbReference type="ARBA" id="ARBA00023136"/>
    </source>
</evidence>
<evidence type="ECO:0000256" key="4">
    <source>
        <dbReference type="ARBA" id="ARBA00022989"/>
    </source>
</evidence>
<dbReference type="AlphaFoldDB" id="A0A437M1G0"/>
<dbReference type="InterPro" id="IPR018076">
    <property type="entry name" value="T2SS_GspF_dom"/>
</dbReference>
<name>A0A437M1G0_9PROT</name>
<keyword evidence="3 6" id="KW-0812">Transmembrane</keyword>
<feature type="transmembrane region" description="Helical" evidence="6">
    <location>
        <begin position="101"/>
        <end position="121"/>
    </location>
</feature>
<evidence type="ECO:0000256" key="6">
    <source>
        <dbReference type="SAM" id="Phobius"/>
    </source>
</evidence>
<accession>A0A437M1G0</accession>
<dbReference type="OrthoDB" id="7470947at2"/>
<gene>
    <name evidence="8" type="ORF">EOD42_21500</name>
</gene>
<keyword evidence="5 6" id="KW-0472">Membrane</keyword>
<protein>
    <recommendedName>
        <fullName evidence="7">Type II secretion system protein GspF domain-containing protein</fullName>
    </recommendedName>
</protein>
<dbReference type="GO" id="GO:0005886">
    <property type="term" value="C:plasma membrane"/>
    <property type="evidence" value="ECO:0007669"/>
    <property type="project" value="UniProtKB-SubCell"/>
</dbReference>
<feature type="transmembrane region" description="Helical" evidence="6">
    <location>
        <begin position="280"/>
        <end position="299"/>
    </location>
</feature>
<dbReference type="Pfam" id="PF00482">
    <property type="entry name" value="T2SSF"/>
    <property type="match status" value="1"/>
</dbReference>
<dbReference type="RefSeq" id="WP_127789652.1">
    <property type="nucleotide sequence ID" value="NZ_SACL01000010.1"/>
</dbReference>
<proteinExistence type="predicted"/>
<feature type="transmembrane region" description="Helical" evidence="6">
    <location>
        <begin position="6"/>
        <end position="25"/>
    </location>
</feature>
<evidence type="ECO:0000313" key="8">
    <source>
        <dbReference type="EMBL" id="RVT91549.1"/>
    </source>
</evidence>
<evidence type="ECO:0000256" key="2">
    <source>
        <dbReference type="ARBA" id="ARBA00022475"/>
    </source>
</evidence>
<feature type="transmembrane region" description="Helical" evidence="6">
    <location>
        <begin position="77"/>
        <end position="95"/>
    </location>
</feature>